<organism evidence="1 2">
    <name type="scientific">Shouchella clausii</name>
    <name type="common">Alkalihalobacillus clausii</name>
    <dbReference type="NCBI Taxonomy" id="79880"/>
    <lineage>
        <taxon>Bacteria</taxon>
        <taxon>Bacillati</taxon>
        <taxon>Bacillota</taxon>
        <taxon>Bacilli</taxon>
        <taxon>Bacillales</taxon>
        <taxon>Bacillaceae</taxon>
        <taxon>Shouchella</taxon>
    </lineage>
</organism>
<dbReference type="InterPro" id="IPR010001">
    <property type="entry name" value="BofA"/>
</dbReference>
<dbReference type="Pfam" id="PF07441">
    <property type="entry name" value="BofA"/>
    <property type="match status" value="1"/>
</dbReference>
<comment type="caution">
    <text evidence="1">The sequence shown here is derived from an EMBL/GenBank/DDBJ whole genome shotgun (WGS) entry which is preliminary data.</text>
</comment>
<gene>
    <name evidence="1" type="ORF">CHH72_22205</name>
</gene>
<dbReference type="AlphaFoldDB" id="A0A268NTB0"/>
<protein>
    <submittedName>
        <fullName evidence="1">Pro-sigmaK processing inhibitor BofA</fullName>
    </submittedName>
</protein>
<proteinExistence type="predicted"/>
<dbReference type="NCBIfam" id="TIGR02862">
    <property type="entry name" value="spore_BofA"/>
    <property type="match status" value="1"/>
</dbReference>
<evidence type="ECO:0000313" key="2">
    <source>
        <dbReference type="Proteomes" id="UP000216207"/>
    </source>
</evidence>
<dbReference type="EMBL" id="NPCC01000055">
    <property type="protein sequence ID" value="PAE86716.1"/>
    <property type="molecule type" value="Genomic_DNA"/>
</dbReference>
<evidence type="ECO:0000313" key="1">
    <source>
        <dbReference type="EMBL" id="PAE86716.1"/>
    </source>
</evidence>
<name>A0A268NTB0_SHOCL</name>
<dbReference type="RefSeq" id="WP_011244905.1">
    <property type="nucleotide sequence ID" value="NZ_BOQQ01000016.1"/>
</dbReference>
<dbReference type="Proteomes" id="UP000216207">
    <property type="component" value="Unassembled WGS sequence"/>
</dbReference>
<sequence>MESWLILSILGGIVVLLLIIGAPVKPLRVAGQIGVRLIIATLLLFLLNSFATATGLFIPINAITATTVALLGLPGMLLLVAVQQLIL</sequence>
<accession>A0A268NTB0</accession>
<reference evidence="1 2" key="1">
    <citation type="submission" date="2017-07" db="EMBL/GenBank/DDBJ databases">
        <title>Isolation and whole genome analysis of endospore-forming bacteria from heroin.</title>
        <authorList>
            <person name="Kalinowski J."/>
            <person name="Ahrens B."/>
            <person name="Al-Dilaimi A."/>
            <person name="Winkler A."/>
            <person name="Wibberg D."/>
            <person name="Schleenbecker U."/>
            <person name="Ruckert C."/>
            <person name="Wolfel R."/>
            <person name="Grass G."/>
        </authorList>
    </citation>
    <scope>NUCLEOTIDE SEQUENCE [LARGE SCALE GENOMIC DNA]</scope>
    <source>
        <strain evidence="1 2">7539</strain>
    </source>
</reference>